<dbReference type="InterPro" id="IPR012349">
    <property type="entry name" value="Split_barrel_FMN-bd"/>
</dbReference>
<dbReference type="NCBIfam" id="TIGR00026">
    <property type="entry name" value="hi_GC_TIGR00026"/>
    <property type="match status" value="1"/>
</dbReference>
<evidence type="ECO:0000256" key="1">
    <source>
        <dbReference type="ARBA" id="ARBA00008710"/>
    </source>
</evidence>
<reference evidence="3 4" key="1">
    <citation type="submission" date="2024-10" db="EMBL/GenBank/DDBJ databases">
        <title>The Natural Products Discovery Center: Release of the First 8490 Sequenced Strains for Exploring Actinobacteria Biosynthetic Diversity.</title>
        <authorList>
            <person name="Kalkreuter E."/>
            <person name="Kautsar S.A."/>
            <person name="Yang D."/>
            <person name="Bader C.D."/>
            <person name="Teijaro C.N."/>
            <person name="Fluegel L."/>
            <person name="Davis C.M."/>
            <person name="Simpson J.R."/>
            <person name="Lauterbach L."/>
            <person name="Steele A.D."/>
            <person name="Gui C."/>
            <person name="Meng S."/>
            <person name="Li G."/>
            <person name="Viehrig K."/>
            <person name="Ye F."/>
            <person name="Su P."/>
            <person name="Kiefer A.F."/>
            <person name="Nichols A."/>
            <person name="Cepeda A.J."/>
            <person name="Yan W."/>
            <person name="Fan B."/>
            <person name="Jiang Y."/>
            <person name="Adhikari A."/>
            <person name="Zheng C.-J."/>
            <person name="Schuster L."/>
            <person name="Cowan T.M."/>
            <person name="Smanski M.J."/>
            <person name="Chevrette M.G."/>
            <person name="De Carvalho L.P.S."/>
            <person name="Shen B."/>
        </authorList>
    </citation>
    <scope>NUCLEOTIDE SEQUENCE [LARGE SCALE GENOMIC DNA]</scope>
    <source>
        <strain evidence="3 4">NPDC049639</strain>
    </source>
</reference>
<dbReference type="InterPro" id="IPR004378">
    <property type="entry name" value="F420H2_quin_Rdtase"/>
</dbReference>
<sequence>MAGWNEMVIEQFRAGQARIADRFDREYLLLLHTVGARSGEPRLSPVAYKDDGGRLLIAASAGGRPQHPSWYFNLVANPEVTVERWVDGQLVTQTAHATAPEGAERDRLWDEFTAWSPGFKDYEKSTDRRIPVIVLEPTS</sequence>
<evidence type="ECO:0000256" key="2">
    <source>
        <dbReference type="ARBA" id="ARBA00049106"/>
    </source>
</evidence>
<evidence type="ECO:0000313" key="4">
    <source>
        <dbReference type="Proteomes" id="UP001612915"/>
    </source>
</evidence>
<dbReference type="EMBL" id="JBITLV010000008">
    <property type="protein sequence ID" value="MFI7589585.1"/>
    <property type="molecule type" value="Genomic_DNA"/>
</dbReference>
<organism evidence="3 4">
    <name type="scientific">Spongisporangium articulatum</name>
    <dbReference type="NCBI Taxonomy" id="3362603"/>
    <lineage>
        <taxon>Bacteria</taxon>
        <taxon>Bacillati</taxon>
        <taxon>Actinomycetota</taxon>
        <taxon>Actinomycetes</taxon>
        <taxon>Kineosporiales</taxon>
        <taxon>Kineosporiaceae</taxon>
        <taxon>Spongisporangium</taxon>
    </lineage>
</organism>
<dbReference type="RefSeq" id="WP_398284189.1">
    <property type="nucleotide sequence ID" value="NZ_JBITLV010000008.1"/>
</dbReference>
<comment type="catalytic activity">
    <reaction evidence="2">
        <text>oxidized coenzyme F420-(gamma-L-Glu)(n) + a quinol + H(+) = reduced coenzyme F420-(gamma-L-Glu)(n) + a quinone</text>
        <dbReference type="Rhea" id="RHEA:39663"/>
        <dbReference type="Rhea" id="RHEA-COMP:12939"/>
        <dbReference type="Rhea" id="RHEA-COMP:14378"/>
        <dbReference type="ChEBI" id="CHEBI:15378"/>
        <dbReference type="ChEBI" id="CHEBI:24646"/>
        <dbReference type="ChEBI" id="CHEBI:132124"/>
        <dbReference type="ChEBI" id="CHEBI:133980"/>
        <dbReference type="ChEBI" id="CHEBI:139511"/>
    </reaction>
</comment>
<comment type="caution">
    <text evidence="3">The sequence shown here is derived from an EMBL/GenBank/DDBJ whole genome shotgun (WGS) entry which is preliminary data.</text>
</comment>
<proteinExistence type="inferred from homology"/>
<gene>
    <name evidence="3" type="ORF">ACIB24_21165</name>
</gene>
<keyword evidence="4" id="KW-1185">Reference proteome</keyword>
<dbReference type="PANTHER" id="PTHR39428:SF1">
    <property type="entry name" value="F420H(2)-DEPENDENT QUINONE REDUCTASE RV1261C"/>
    <property type="match status" value="1"/>
</dbReference>
<name>A0ABW8AT67_9ACTN</name>
<dbReference type="Proteomes" id="UP001612915">
    <property type="component" value="Unassembled WGS sequence"/>
</dbReference>
<dbReference type="SUPFAM" id="SSF50475">
    <property type="entry name" value="FMN-binding split barrel"/>
    <property type="match status" value="1"/>
</dbReference>
<comment type="similarity">
    <text evidence="1">Belongs to the F420H(2)-dependent quinone reductase family.</text>
</comment>
<dbReference type="Gene3D" id="2.30.110.10">
    <property type="entry name" value="Electron Transport, Fmn-binding Protein, Chain A"/>
    <property type="match status" value="1"/>
</dbReference>
<accession>A0ABW8AT67</accession>
<protein>
    <submittedName>
        <fullName evidence="3">Nitroreductase/quinone reductase family protein</fullName>
    </submittedName>
</protein>
<evidence type="ECO:0000313" key="3">
    <source>
        <dbReference type="EMBL" id="MFI7589585.1"/>
    </source>
</evidence>
<dbReference type="Pfam" id="PF04075">
    <property type="entry name" value="F420H2_quin_red"/>
    <property type="match status" value="1"/>
</dbReference>
<dbReference type="PANTHER" id="PTHR39428">
    <property type="entry name" value="F420H(2)-DEPENDENT QUINONE REDUCTASE RV1261C"/>
    <property type="match status" value="1"/>
</dbReference>